<evidence type="ECO:0000313" key="15">
    <source>
        <dbReference type="Proteomes" id="UP000076727"/>
    </source>
</evidence>
<evidence type="ECO:0000256" key="11">
    <source>
        <dbReference type="SAM" id="Coils"/>
    </source>
</evidence>
<reference evidence="14 15" key="1">
    <citation type="journal article" date="2016" name="Mol. Biol. Evol.">
        <title>Comparative Genomics of Early-Diverging Mushroom-Forming Fungi Provides Insights into the Origins of Lignocellulose Decay Capabilities.</title>
        <authorList>
            <person name="Nagy L.G."/>
            <person name="Riley R."/>
            <person name="Tritt A."/>
            <person name="Adam C."/>
            <person name="Daum C."/>
            <person name="Floudas D."/>
            <person name="Sun H."/>
            <person name="Yadav J.S."/>
            <person name="Pangilinan J."/>
            <person name="Larsson K.H."/>
            <person name="Matsuura K."/>
            <person name="Barry K."/>
            <person name="Labutti K."/>
            <person name="Kuo R."/>
            <person name="Ohm R.A."/>
            <person name="Bhattacharya S.S."/>
            <person name="Shirouzu T."/>
            <person name="Yoshinaga Y."/>
            <person name="Martin F.M."/>
            <person name="Grigoriev I.V."/>
            <person name="Hibbett D.S."/>
        </authorList>
    </citation>
    <scope>NUCLEOTIDE SEQUENCE [LARGE SCALE GENOMIC DNA]</scope>
    <source>
        <strain evidence="14 15">L-15889</strain>
    </source>
</reference>
<feature type="coiled-coil region" evidence="11">
    <location>
        <begin position="288"/>
        <end position="318"/>
    </location>
</feature>
<dbReference type="Proteomes" id="UP000076727">
    <property type="component" value="Unassembled WGS sequence"/>
</dbReference>
<evidence type="ECO:0000259" key="13">
    <source>
        <dbReference type="Pfam" id="PF03801"/>
    </source>
</evidence>
<evidence type="ECO:0000256" key="8">
    <source>
        <dbReference type="ARBA" id="ARBA00023306"/>
    </source>
</evidence>
<gene>
    <name evidence="14" type="ORF">DAEQUDRAFT_523145</name>
</gene>
<dbReference type="InterPro" id="IPR055260">
    <property type="entry name" value="Ndc80_CH"/>
</dbReference>
<organism evidence="14 15">
    <name type="scientific">Daedalea quercina L-15889</name>
    <dbReference type="NCBI Taxonomy" id="1314783"/>
    <lineage>
        <taxon>Eukaryota</taxon>
        <taxon>Fungi</taxon>
        <taxon>Dikarya</taxon>
        <taxon>Basidiomycota</taxon>
        <taxon>Agaricomycotina</taxon>
        <taxon>Agaricomycetes</taxon>
        <taxon>Polyporales</taxon>
        <taxon>Fomitopsis</taxon>
    </lineage>
</organism>
<dbReference type="GO" id="GO:0031262">
    <property type="term" value="C:Ndc80 complex"/>
    <property type="evidence" value="ECO:0007669"/>
    <property type="project" value="UniProtKB-UniRule"/>
</dbReference>
<comment type="subcellular location">
    <subcellularLocation>
        <location evidence="10">Chromosome</location>
        <location evidence="10">Centromere</location>
        <location evidence="10">Kinetochore</location>
    </subcellularLocation>
    <subcellularLocation>
        <location evidence="10">Nucleus</location>
    </subcellularLocation>
</comment>
<evidence type="ECO:0000256" key="12">
    <source>
        <dbReference type="SAM" id="MobiDB-lite"/>
    </source>
</evidence>
<protein>
    <recommendedName>
        <fullName evidence="10">Kinetochore protein NDC80</fullName>
    </recommendedName>
</protein>
<dbReference type="InterPro" id="IPR005550">
    <property type="entry name" value="Kinetochore_Ndc80"/>
</dbReference>
<evidence type="ECO:0000256" key="9">
    <source>
        <dbReference type="ARBA" id="ARBA00023328"/>
    </source>
</evidence>
<dbReference type="GO" id="GO:0051315">
    <property type="term" value="P:attachment of mitotic spindle microtubules to kinetochore"/>
    <property type="evidence" value="ECO:0007669"/>
    <property type="project" value="UniProtKB-UniRule"/>
</dbReference>
<feature type="compositionally biased region" description="Polar residues" evidence="12">
    <location>
        <begin position="57"/>
        <end position="80"/>
    </location>
</feature>
<keyword evidence="7 10" id="KW-0539">Nucleus</keyword>
<evidence type="ECO:0000256" key="6">
    <source>
        <dbReference type="ARBA" id="ARBA00023054"/>
    </source>
</evidence>
<evidence type="ECO:0000256" key="2">
    <source>
        <dbReference type="ARBA" id="ARBA00022454"/>
    </source>
</evidence>
<name>A0A165MAM3_9APHY</name>
<dbReference type="GO" id="GO:0005634">
    <property type="term" value="C:nucleus"/>
    <property type="evidence" value="ECO:0007669"/>
    <property type="project" value="UniProtKB-SubCell"/>
</dbReference>
<dbReference type="InterPro" id="IPR038273">
    <property type="entry name" value="Ndc80_sf"/>
</dbReference>
<keyword evidence="15" id="KW-1185">Reference proteome</keyword>
<comment type="subunit">
    <text evidence="10">Component of the NDC80 complex.</text>
</comment>
<keyword evidence="2 10" id="KW-0158">Chromosome</keyword>
<sequence>MFDSGRRTTMQPAVDPQNNARSHLPVPSTVKKPSHAGRMSLAGPALRGPYPIMGQAPGTNPRQSMMRSQNANPLLQSASKPNFGRTPLHSTRRGSMWPGALQGPAPSGSQGTKDTRPLRDRQFQAKMRQDVVTWLQENGSNYSSQVLQQITSKDFRTIFQDLVKLLDSEWPYTEQKFEEQFVYSLRALRYPYLGQLDIRTLTTPGAMHSWPILLGVLHWLAEMGRTRAHYLESKDMTLQDSSLVPDEFEDINQHQALAMDHYTLAYGMFLEGKDVFPDEEKILEARYARKDEKVVAQLEQEREGLQQAQLELDLLEKAPAPIEELKKDHGFITRDKAKFEEILRRYDSKNKKLLDTLAREKADIAYRVSNLEALQVEEAKLAEIVREQNLSPEEVIRMNTEHETLTRDVETLKEKTAETHKVLAKLEVSLTRKMTDAEEALDMYANLLATLGLFPPLPPPLEGTDLTLDLNSAVANPQNLLSGADIRRVIKPTLSRVAEMKRTERADIETERIKVDNELDQLTLECENIDEEVVEISNKVNALNDQADELREAAQQEALVSNAEATRLERDLAQARTAALANGVGVKSRLQALQIAHREQIDKVNRLKDETMRAIIKNSSDIVMFKEEVSKQLTHLRDFAEAN</sequence>
<keyword evidence="9 10" id="KW-0137">Centromere</keyword>
<dbReference type="PANTHER" id="PTHR10643">
    <property type="entry name" value="KINETOCHORE PROTEIN NDC80"/>
    <property type="match status" value="1"/>
</dbReference>
<keyword evidence="6 11" id="KW-0175">Coiled coil</keyword>
<keyword evidence="4 10" id="KW-0498">Mitosis</keyword>
<keyword evidence="5 10" id="KW-0995">Kinetochore</keyword>
<evidence type="ECO:0000256" key="7">
    <source>
        <dbReference type="ARBA" id="ARBA00023242"/>
    </source>
</evidence>
<evidence type="ECO:0000313" key="14">
    <source>
        <dbReference type="EMBL" id="KZT65436.1"/>
    </source>
</evidence>
<dbReference type="STRING" id="1314783.A0A165MAM3"/>
<dbReference type="Gene3D" id="1.10.418.30">
    <property type="entry name" value="Ncd80 complex, Ncd80 subunit"/>
    <property type="match status" value="1"/>
</dbReference>
<feature type="coiled-coil region" evidence="11">
    <location>
        <begin position="505"/>
        <end position="610"/>
    </location>
</feature>
<evidence type="ECO:0000256" key="1">
    <source>
        <dbReference type="ARBA" id="ARBA00007050"/>
    </source>
</evidence>
<feature type="compositionally biased region" description="Polar residues" evidence="12">
    <location>
        <begin position="7"/>
        <end position="21"/>
    </location>
</feature>
<comment type="similarity">
    <text evidence="1 10">Belongs to the NDC80/HEC1 family.</text>
</comment>
<accession>A0A165MAM3</accession>
<keyword evidence="8 10" id="KW-0131">Cell cycle</keyword>
<evidence type="ECO:0000256" key="10">
    <source>
        <dbReference type="RuleBase" id="RU368072"/>
    </source>
</evidence>
<proteinExistence type="inferred from homology"/>
<feature type="domain" description="Kinetochore protein Ndc80 CH" evidence="13">
    <location>
        <begin position="106"/>
        <end position="226"/>
    </location>
</feature>
<comment type="function">
    <text evidence="10">Acts as a component of the essential kinetochore-associated NDC80 complex, which is required for chromosome segregation and spindle checkpoint activity.</text>
</comment>
<dbReference type="Pfam" id="PF03801">
    <property type="entry name" value="Ndc80_HEC"/>
    <property type="match status" value="1"/>
</dbReference>
<feature type="region of interest" description="Disordered" evidence="12">
    <location>
        <begin position="1"/>
        <end position="116"/>
    </location>
</feature>
<dbReference type="OrthoDB" id="7459479at2759"/>
<evidence type="ECO:0000256" key="4">
    <source>
        <dbReference type="ARBA" id="ARBA00022776"/>
    </source>
</evidence>
<evidence type="ECO:0000256" key="5">
    <source>
        <dbReference type="ARBA" id="ARBA00022838"/>
    </source>
</evidence>
<keyword evidence="3 10" id="KW-0132">Cell division</keyword>
<dbReference type="GO" id="GO:0051301">
    <property type="term" value="P:cell division"/>
    <property type="evidence" value="ECO:0007669"/>
    <property type="project" value="UniProtKB-UniRule"/>
</dbReference>
<evidence type="ECO:0000256" key="3">
    <source>
        <dbReference type="ARBA" id="ARBA00022618"/>
    </source>
</evidence>
<dbReference type="PANTHER" id="PTHR10643:SF2">
    <property type="entry name" value="KINETOCHORE PROTEIN NDC80 HOMOLOG"/>
    <property type="match status" value="1"/>
</dbReference>
<dbReference type="AlphaFoldDB" id="A0A165MAM3"/>
<dbReference type="EMBL" id="KV429105">
    <property type="protein sequence ID" value="KZT65436.1"/>
    <property type="molecule type" value="Genomic_DNA"/>
</dbReference>